<comment type="PTM">
    <text evidence="5">Phosphorylated by CheA. Phosphorylation of the N-terminal regulatory domain activates the methylesterase activity.</text>
</comment>
<evidence type="ECO:0000313" key="12">
    <source>
        <dbReference type="Proteomes" id="UP000233256"/>
    </source>
</evidence>
<feature type="region of interest" description="Disordered" evidence="8">
    <location>
        <begin position="149"/>
        <end position="220"/>
    </location>
</feature>
<comment type="caution">
    <text evidence="11">The sequence shown here is derived from an EMBL/GenBank/DDBJ whole genome shotgun (WGS) entry which is preliminary data.</text>
</comment>
<dbReference type="PROSITE" id="PS50122">
    <property type="entry name" value="CHEB"/>
    <property type="match status" value="1"/>
</dbReference>
<evidence type="ECO:0000256" key="5">
    <source>
        <dbReference type="HAMAP-Rule" id="MF_00099"/>
    </source>
</evidence>
<dbReference type="InterPro" id="IPR000673">
    <property type="entry name" value="Sig_transdc_resp-reg_Me-estase"/>
</dbReference>
<feature type="domain" description="CheB-type methylesterase" evidence="10">
    <location>
        <begin position="228"/>
        <end position="423"/>
    </location>
</feature>
<dbReference type="GO" id="GO:0008984">
    <property type="term" value="F:protein-glutamate methylesterase activity"/>
    <property type="evidence" value="ECO:0007669"/>
    <property type="project" value="UniProtKB-UniRule"/>
</dbReference>
<dbReference type="PANTHER" id="PTHR42872">
    <property type="entry name" value="PROTEIN-GLUTAMATE METHYLESTERASE/PROTEIN-GLUTAMINE GLUTAMINASE"/>
    <property type="match status" value="1"/>
</dbReference>
<dbReference type="SUPFAM" id="SSF52738">
    <property type="entry name" value="Methylesterase CheB, C-terminal domain"/>
    <property type="match status" value="1"/>
</dbReference>
<dbReference type="PANTHER" id="PTHR42872:SF6">
    <property type="entry name" value="PROTEIN-GLUTAMATE METHYLESTERASE_PROTEIN-GLUTAMINE GLUTAMINASE"/>
    <property type="match status" value="1"/>
</dbReference>
<feature type="domain" description="Response regulatory" evidence="9">
    <location>
        <begin position="13"/>
        <end position="131"/>
    </location>
</feature>
<evidence type="ECO:0000256" key="6">
    <source>
        <dbReference type="PROSITE-ProRule" id="PRU00050"/>
    </source>
</evidence>
<dbReference type="Gene3D" id="3.40.50.180">
    <property type="entry name" value="Methylesterase CheB, C-terminal domain"/>
    <property type="match status" value="1"/>
</dbReference>
<dbReference type="EC" id="3.1.1.61" evidence="5"/>
<dbReference type="GO" id="GO:0000156">
    <property type="term" value="F:phosphorelay response regulator activity"/>
    <property type="evidence" value="ECO:0007669"/>
    <property type="project" value="InterPro"/>
</dbReference>
<dbReference type="GO" id="GO:0006935">
    <property type="term" value="P:chemotaxis"/>
    <property type="evidence" value="ECO:0007669"/>
    <property type="project" value="UniProtKB-UniRule"/>
</dbReference>
<feature type="modified residue" description="4-aspartylphosphate" evidence="5 7">
    <location>
        <position position="64"/>
    </location>
</feature>
<dbReference type="AlphaFoldDB" id="A0A2N1PKM0"/>
<name>A0A2N1PKM0_9BACT</name>
<comment type="subcellular location">
    <subcellularLocation>
        <location evidence="5">Cytoplasm</location>
    </subcellularLocation>
</comment>
<dbReference type="SUPFAM" id="SSF52172">
    <property type="entry name" value="CheY-like"/>
    <property type="match status" value="1"/>
</dbReference>
<dbReference type="InterPro" id="IPR001789">
    <property type="entry name" value="Sig_transdc_resp-reg_receiver"/>
</dbReference>
<proteinExistence type="inferred from homology"/>
<dbReference type="GO" id="GO:0005737">
    <property type="term" value="C:cytoplasm"/>
    <property type="evidence" value="ECO:0007669"/>
    <property type="project" value="UniProtKB-SubCell"/>
</dbReference>
<dbReference type="Proteomes" id="UP000233256">
    <property type="component" value="Unassembled WGS sequence"/>
</dbReference>
<keyword evidence="2 5" id="KW-0145">Chemotaxis</keyword>
<comment type="catalytic activity">
    <reaction evidence="5">
        <text>L-glutaminyl-[protein] + H2O = L-glutamyl-[protein] + NH4(+)</text>
        <dbReference type="Rhea" id="RHEA:16441"/>
        <dbReference type="Rhea" id="RHEA-COMP:10207"/>
        <dbReference type="Rhea" id="RHEA-COMP:10208"/>
        <dbReference type="ChEBI" id="CHEBI:15377"/>
        <dbReference type="ChEBI" id="CHEBI:28938"/>
        <dbReference type="ChEBI" id="CHEBI:29973"/>
        <dbReference type="ChEBI" id="CHEBI:30011"/>
        <dbReference type="EC" id="3.5.1.44"/>
    </reaction>
</comment>
<protein>
    <recommendedName>
        <fullName evidence="5">Protein-glutamate methylesterase/protein-glutamine glutaminase</fullName>
        <ecNumber evidence="5">3.1.1.61</ecNumber>
        <ecNumber evidence="5">3.5.1.44</ecNumber>
    </recommendedName>
</protein>
<feature type="active site" evidence="5 6">
    <location>
        <position position="366"/>
    </location>
</feature>
<dbReference type="SMART" id="SM00448">
    <property type="entry name" value="REC"/>
    <property type="match status" value="1"/>
</dbReference>
<evidence type="ECO:0000256" key="2">
    <source>
        <dbReference type="ARBA" id="ARBA00022500"/>
    </source>
</evidence>
<keyword evidence="5 7" id="KW-0597">Phosphoprotein</keyword>
<feature type="active site" evidence="5 6">
    <location>
        <position position="240"/>
    </location>
</feature>
<feature type="compositionally biased region" description="Basic and acidic residues" evidence="8">
    <location>
        <begin position="160"/>
        <end position="178"/>
    </location>
</feature>
<keyword evidence="3 5" id="KW-0378">Hydrolase</keyword>
<accession>A0A2N1PKM0</accession>
<evidence type="ECO:0000313" key="11">
    <source>
        <dbReference type="EMBL" id="PKK88903.1"/>
    </source>
</evidence>
<comment type="function">
    <text evidence="5">Involved in chemotaxis. Part of a chemotaxis signal transduction system that modulates chemotaxis in response to various stimuli. Catalyzes the demethylation of specific methylglutamate residues introduced into the chemoreceptors (methyl-accepting chemotaxis proteins or MCP) by CheR. Also mediates the irreversible deamidation of specific glutamine residues to glutamic acid.</text>
</comment>
<sequence>MAQGPEGTELYVKVLIVDDSVVYRRLIRSILSSMEDVIIVGEAGNGRDALKMVEELSPEIIALDVEMPIMGGIETLEHLSKMENRPLVIMVSAYTRGGAEITFRCLELGAIDFVAKPDGPCMAENLKTLEKELRRKVGLAQNKALLRRVTRNLPSGRPASDLEHLCSPEGSLNRKSDQQVRNQQNRIQPDRASHEKGHHEDESSSDSRAEYSHETQSDHHHHKLLNWPHQSFDVIAIAISTGGPKALGDVIPLLPANLNLPVLIVQHMPEMFTGVLADSLSKKSRIAVAEARDGETLLPGRVYIAQGGRQMGLIPSKDGGSTVRIRITDDPPENHCRPSADYLFRDLAGIFGARVLAIIMTGMGSDGTRGLLALKLQGARVLAQDMKSCVVYGMPGEALKAGVVDQVINLDLLARAITEAAGQ</sequence>
<gene>
    <name evidence="5" type="primary">cheB</name>
    <name evidence="11" type="ORF">CVV64_16800</name>
</gene>
<comment type="similarity">
    <text evidence="5">Belongs to the CheB family.</text>
</comment>
<dbReference type="Pfam" id="PF00072">
    <property type="entry name" value="Response_reg"/>
    <property type="match status" value="1"/>
</dbReference>
<reference evidence="11 12" key="1">
    <citation type="journal article" date="2017" name="ISME J.">
        <title>Potential for microbial H2 and metal transformations associated with novel bacteria and archaea in deep terrestrial subsurface sediments.</title>
        <authorList>
            <person name="Hernsdorf A.W."/>
            <person name="Amano Y."/>
            <person name="Miyakawa K."/>
            <person name="Ise K."/>
            <person name="Suzuki Y."/>
            <person name="Anantharaman K."/>
            <person name="Probst A."/>
            <person name="Burstein D."/>
            <person name="Thomas B.C."/>
            <person name="Banfield J.F."/>
        </authorList>
    </citation>
    <scope>NUCLEOTIDE SEQUENCE [LARGE SCALE GENOMIC DNA]</scope>
    <source>
        <strain evidence="11">HGW-Wallbacteria-1</strain>
    </source>
</reference>
<dbReference type="EMBL" id="PGXC01000031">
    <property type="protein sequence ID" value="PKK88903.1"/>
    <property type="molecule type" value="Genomic_DNA"/>
</dbReference>
<dbReference type="EC" id="3.5.1.44" evidence="5"/>
<dbReference type="InterPro" id="IPR008248">
    <property type="entry name" value="CheB-like"/>
</dbReference>
<dbReference type="GO" id="GO:0050568">
    <property type="term" value="F:protein-glutamine glutaminase activity"/>
    <property type="evidence" value="ECO:0007669"/>
    <property type="project" value="UniProtKB-UniRule"/>
</dbReference>
<dbReference type="CDD" id="cd17541">
    <property type="entry name" value="REC_CheB-like"/>
    <property type="match status" value="1"/>
</dbReference>
<evidence type="ECO:0000256" key="4">
    <source>
        <dbReference type="ARBA" id="ARBA00048267"/>
    </source>
</evidence>
<feature type="compositionally biased region" description="Basic and acidic residues" evidence="8">
    <location>
        <begin position="188"/>
        <end position="218"/>
    </location>
</feature>
<dbReference type="CDD" id="cd16432">
    <property type="entry name" value="CheB_Rec"/>
    <property type="match status" value="1"/>
</dbReference>
<dbReference type="InterPro" id="IPR011006">
    <property type="entry name" value="CheY-like_superfamily"/>
</dbReference>
<dbReference type="PROSITE" id="PS50110">
    <property type="entry name" value="RESPONSE_REGULATORY"/>
    <property type="match status" value="1"/>
</dbReference>
<keyword evidence="1 5" id="KW-0963">Cytoplasm</keyword>
<dbReference type="NCBIfam" id="NF001965">
    <property type="entry name" value="PRK00742.1"/>
    <property type="match status" value="1"/>
</dbReference>
<evidence type="ECO:0000256" key="3">
    <source>
        <dbReference type="ARBA" id="ARBA00022801"/>
    </source>
</evidence>
<dbReference type="Pfam" id="PF01339">
    <property type="entry name" value="CheB_methylest"/>
    <property type="match status" value="1"/>
</dbReference>
<comment type="catalytic activity">
    <reaction evidence="4 5">
        <text>[protein]-L-glutamate 5-O-methyl ester + H2O = L-glutamyl-[protein] + methanol + H(+)</text>
        <dbReference type="Rhea" id="RHEA:23236"/>
        <dbReference type="Rhea" id="RHEA-COMP:10208"/>
        <dbReference type="Rhea" id="RHEA-COMP:10311"/>
        <dbReference type="ChEBI" id="CHEBI:15377"/>
        <dbReference type="ChEBI" id="CHEBI:15378"/>
        <dbReference type="ChEBI" id="CHEBI:17790"/>
        <dbReference type="ChEBI" id="CHEBI:29973"/>
        <dbReference type="ChEBI" id="CHEBI:82795"/>
        <dbReference type="EC" id="3.1.1.61"/>
    </reaction>
</comment>
<evidence type="ECO:0000256" key="8">
    <source>
        <dbReference type="SAM" id="MobiDB-lite"/>
    </source>
</evidence>
<evidence type="ECO:0000256" key="7">
    <source>
        <dbReference type="PROSITE-ProRule" id="PRU00169"/>
    </source>
</evidence>
<evidence type="ECO:0000256" key="1">
    <source>
        <dbReference type="ARBA" id="ARBA00022490"/>
    </source>
</evidence>
<dbReference type="Gene3D" id="3.40.50.2300">
    <property type="match status" value="1"/>
</dbReference>
<evidence type="ECO:0000259" key="9">
    <source>
        <dbReference type="PROSITE" id="PS50110"/>
    </source>
</evidence>
<feature type="active site" evidence="5 6">
    <location>
        <position position="267"/>
    </location>
</feature>
<organism evidence="11 12">
    <name type="scientific">Candidatus Wallbacteria bacterium HGW-Wallbacteria-1</name>
    <dbReference type="NCBI Taxonomy" id="2013854"/>
    <lineage>
        <taxon>Bacteria</taxon>
        <taxon>Candidatus Walliibacteriota</taxon>
    </lineage>
</organism>
<evidence type="ECO:0000259" key="10">
    <source>
        <dbReference type="PROSITE" id="PS50122"/>
    </source>
</evidence>
<comment type="domain">
    <text evidence="5">Contains a C-terminal catalytic domain, and an N-terminal region which modulates catalytic activity.</text>
</comment>
<dbReference type="HAMAP" id="MF_00099">
    <property type="entry name" value="CheB_chemtxs"/>
    <property type="match status" value="1"/>
</dbReference>
<dbReference type="InterPro" id="IPR035909">
    <property type="entry name" value="CheB_C"/>
</dbReference>